<dbReference type="Pfam" id="PF01544">
    <property type="entry name" value="CorA"/>
    <property type="match status" value="1"/>
</dbReference>
<proteinExistence type="predicted"/>
<organism evidence="7 8">
    <name type="scientific">Persicirhabdus sediminis</name>
    <dbReference type="NCBI Taxonomy" id="454144"/>
    <lineage>
        <taxon>Bacteria</taxon>
        <taxon>Pseudomonadati</taxon>
        <taxon>Verrucomicrobiota</taxon>
        <taxon>Verrucomicrobiia</taxon>
        <taxon>Verrucomicrobiales</taxon>
        <taxon>Verrucomicrobiaceae</taxon>
        <taxon>Persicirhabdus</taxon>
    </lineage>
</organism>
<comment type="caution">
    <text evidence="7">The sequence shown here is derived from an EMBL/GenBank/DDBJ whole genome shotgun (WGS) entry which is preliminary data.</text>
</comment>
<dbReference type="Proteomes" id="UP000624703">
    <property type="component" value="Unassembled WGS sequence"/>
</dbReference>
<dbReference type="InterPro" id="IPR045863">
    <property type="entry name" value="CorA_TM1_TM2"/>
</dbReference>
<evidence type="ECO:0000256" key="6">
    <source>
        <dbReference type="SAM" id="Phobius"/>
    </source>
</evidence>
<keyword evidence="3 6" id="KW-1133">Transmembrane helix</keyword>
<dbReference type="GO" id="GO:0046873">
    <property type="term" value="F:metal ion transmembrane transporter activity"/>
    <property type="evidence" value="ECO:0007669"/>
    <property type="project" value="InterPro"/>
</dbReference>
<sequence length="244" mass="27000">MSEKFTLPANWSLPEEISSRFGASAGKQRLMQHAGHNLLILHRVPVAEETTRQAVLFWRSPEGSWKTTASGNGLSALSEHIESYEEVLAELDQQQDDAQSAEQLFEVMSRLNPIQRAVKNMHHCLQQLRTSLPNDKKIITLRDRAMEVERTAELLHADCKNALDYLLARRAEDQAKQAAKISNTTHYLNTMAAIFLPVTAVASVLGANMTTGLEGHQSPTTFWIIMAAALLSGLVIQSAISKKG</sequence>
<name>A0A8J7MEC0_9BACT</name>
<evidence type="ECO:0000313" key="7">
    <source>
        <dbReference type="EMBL" id="MBK1791442.1"/>
    </source>
</evidence>
<evidence type="ECO:0000256" key="1">
    <source>
        <dbReference type="ARBA" id="ARBA00004141"/>
    </source>
</evidence>
<dbReference type="RefSeq" id="WP_200311446.1">
    <property type="nucleotide sequence ID" value="NZ_JAENIM010000039.1"/>
</dbReference>
<protein>
    <recommendedName>
        <fullName evidence="9">CorA-like Mg2+ transporter protein</fullName>
    </recommendedName>
</protein>
<evidence type="ECO:0000313" key="8">
    <source>
        <dbReference type="Proteomes" id="UP000624703"/>
    </source>
</evidence>
<accession>A0A8J7MEC0</accession>
<dbReference type="SUPFAM" id="SSF144083">
    <property type="entry name" value="Magnesium transport protein CorA, transmembrane region"/>
    <property type="match status" value="1"/>
</dbReference>
<feature type="transmembrane region" description="Helical" evidence="6">
    <location>
        <begin position="221"/>
        <end position="240"/>
    </location>
</feature>
<comment type="subcellular location">
    <subcellularLocation>
        <location evidence="1">Membrane</location>
        <topology evidence="1">Multi-pass membrane protein</topology>
    </subcellularLocation>
</comment>
<dbReference type="EMBL" id="JAENIM010000039">
    <property type="protein sequence ID" value="MBK1791442.1"/>
    <property type="molecule type" value="Genomic_DNA"/>
</dbReference>
<dbReference type="AlphaFoldDB" id="A0A8J7MEC0"/>
<evidence type="ECO:0000256" key="4">
    <source>
        <dbReference type="ARBA" id="ARBA00023136"/>
    </source>
</evidence>
<evidence type="ECO:0000256" key="3">
    <source>
        <dbReference type="ARBA" id="ARBA00022989"/>
    </source>
</evidence>
<keyword evidence="8" id="KW-1185">Reference proteome</keyword>
<dbReference type="GO" id="GO:0016020">
    <property type="term" value="C:membrane"/>
    <property type="evidence" value="ECO:0007669"/>
    <property type="project" value="UniProtKB-SubCell"/>
</dbReference>
<evidence type="ECO:0000256" key="5">
    <source>
        <dbReference type="SAM" id="Coils"/>
    </source>
</evidence>
<keyword evidence="4 6" id="KW-0472">Membrane</keyword>
<keyword evidence="2 6" id="KW-0812">Transmembrane</keyword>
<dbReference type="Gene3D" id="1.20.58.340">
    <property type="entry name" value="Magnesium transport protein CorA, transmembrane region"/>
    <property type="match status" value="1"/>
</dbReference>
<feature type="coiled-coil region" evidence="5">
    <location>
        <begin position="74"/>
        <end position="104"/>
    </location>
</feature>
<feature type="transmembrane region" description="Helical" evidence="6">
    <location>
        <begin position="187"/>
        <end position="209"/>
    </location>
</feature>
<evidence type="ECO:0008006" key="9">
    <source>
        <dbReference type="Google" id="ProtNLM"/>
    </source>
</evidence>
<keyword evidence="5" id="KW-0175">Coiled coil</keyword>
<evidence type="ECO:0000256" key="2">
    <source>
        <dbReference type="ARBA" id="ARBA00022692"/>
    </source>
</evidence>
<gene>
    <name evidence="7" type="ORF">JIN82_09790</name>
</gene>
<dbReference type="InterPro" id="IPR002523">
    <property type="entry name" value="MgTranspt_CorA/ZnTranspt_ZntB"/>
</dbReference>
<reference evidence="7" key="1">
    <citation type="submission" date="2021-01" db="EMBL/GenBank/DDBJ databases">
        <title>Modified the classification status of verrucomicrobia.</title>
        <authorList>
            <person name="Feng X."/>
        </authorList>
    </citation>
    <scope>NUCLEOTIDE SEQUENCE</scope>
    <source>
        <strain evidence="7">_KCTC 22039</strain>
    </source>
</reference>